<dbReference type="EC" id="3.1.2.6" evidence="5"/>
<gene>
    <name evidence="11" type="ORF">RNJ44_01407</name>
</gene>
<keyword evidence="8" id="KW-0862">Zinc</keyword>
<dbReference type="EMBL" id="JBEVYD010000010">
    <property type="protein sequence ID" value="KAL3230044.1"/>
    <property type="molecule type" value="Genomic_DNA"/>
</dbReference>
<comment type="cofactor">
    <cofactor evidence="2">
        <name>Zn(2+)</name>
        <dbReference type="ChEBI" id="CHEBI:29105"/>
    </cofactor>
</comment>
<name>A0ABR4NPL7_9SACH</name>
<evidence type="ECO:0000256" key="3">
    <source>
        <dbReference type="ARBA" id="ARBA00004963"/>
    </source>
</evidence>
<comment type="catalytic activity">
    <reaction evidence="1">
        <text>an S-(2-hydroxyacyl)glutathione + H2O = a 2-hydroxy carboxylate + glutathione + H(+)</text>
        <dbReference type="Rhea" id="RHEA:21864"/>
        <dbReference type="ChEBI" id="CHEBI:15377"/>
        <dbReference type="ChEBI" id="CHEBI:15378"/>
        <dbReference type="ChEBI" id="CHEBI:57925"/>
        <dbReference type="ChEBI" id="CHEBI:58896"/>
        <dbReference type="ChEBI" id="CHEBI:71261"/>
        <dbReference type="EC" id="3.1.2.6"/>
    </reaction>
</comment>
<dbReference type="InterPro" id="IPR035680">
    <property type="entry name" value="Clx_II_MBL"/>
</dbReference>
<feature type="domain" description="Metallo-beta-lactamase" evidence="10">
    <location>
        <begin position="28"/>
        <end position="201"/>
    </location>
</feature>
<dbReference type="GO" id="GO:0016787">
    <property type="term" value="F:hydrolase activity"/>
    <property type="evidence" value="ECO:0007669"/>
    <property type="project" value="UniProtKB-KW"/>
</dbReference>
<keyword evidence="6" id="KW-0479">Metal-binding</keyword>
<evidence type="ECO:0000313" key="12">
    <source>
        <dbReference type="Proteomes" id="UP001623330"/>
    </source>
</evidence>
<dbReference type="InterPro" id="IPR001279">
    <property type="entry name" value="Metallo-B-lactamas"/>
</dbReference>
<comment type="similarity">
    <text evidence="4">Belongs to the metallo-beta-lactamase superfamily. Glyoxalase II family.</text>
</comment>
<comment type="caution">
    <text evidence="11">The sequence shown here is derived from an EMBL/GenBank/DDBJ whole genome shotgun (WGS) entry which is preliminary data.</text>
</comment>
<evidence type="ECO:0000256" key="9">
    <source>
        <dbReference type="ARBA" id="ARBA00031044"/>
    </source>
</evidence>
<dbReference type="CDD" id="cd07723">
    <property type="entry name" value="hydroxyacylglutathione_hydrolase_MBL-fold"/>
    <property type="match status" value="1"/>
</dbReference>
<dbReference type="Pfam" id="PF00753">
    <property type="entry name" value="Lactamase_B"/>
    <property type="match status" value="1"/>
</dbReference>
<dbReference type="Proteomes" id="UP001623330">
    <property type="component" value="Unassembled WGS sequence"/>
</dbReference>
<evidence type="ECO:0000259" key="10">
    <source>
        <dbReference type="SMART" id="SM00849"/>
    </source>
</evidence>
<protein>
    <recommendedName>
        <fullName evidence="5">hydroxyacylglutathione hydrolase</fullName>
        <ecNumber evidence="5">3.1.2.6</ecNumber>
    </recommendedName>
    <alternativeName>
        <fullName evidence="9">Glyoxalase II</fullName>
    </alternativeName>
</protein>
<evidence type="ECO:0000256" key="1">
    <source>
        <dbReference type="ARBA" id="ARBA00001623"/>
    </source>
</evidence>
<dbReference type="PANTHER" id="PTHR11935:SF94">
    <property type="entry name" value="TENZING NORGAY, ISOFORM C"/>
    <property type="match status" value="1"/>
</dbReference>
<reference evidence="11 12" key="1">
    <citation type="submission" date="2024-05" db="EMBL/GenBank/DDBJ databases">
        <title>Long read based assembly of the Candida bracarensis genome reveals expanded adhesin content.</title>
        <authorList>
            <person name="Marcet-Houben M."/>
            <person name="Ksiezopolska E."/>
            <person name="Gabaldon T."/>
        </authorList>
    </citation>
    <scope>NUCLEOTIDE SEQUENCE [LARGE SCALE GENOMIC DNA]</scope>
    <source>
        <strain evidence="11 12">CBM6</strain>
    </source>
</reference>
<sequence>MFKRSIVKYIKRSMHVKPIKMRWETGGVNYSYLVSTQDKKQSWLIDPAEPEEVWPALGEEEKSSILAIVNTHHHYDHAGGNTQLLMNLREKVPNDKLAIIGGSEECPHVSEIPDHMQKYKLESLQVTCIRTPCHTQDSVCYYIRDPETNEQAIFTGDTLFTAGCGRFFEGTGEEMDKALNKYILQCVGEANWATTKVYPGHEYTLSNVKFVRSKIFKEVGQCPRFDELEKYSQHHEVTTGQFTIADDLQFNPFMMIDNPIVRKAVGDPEGKMHRAVVMDKLRKMKNAM</sequence>
<proteinExistence type="inferred from homology"/>
<evidence type="ECO:0000256" key="7">
    <source>
        <dbReference type="ARBA" id="ARBA00022801"/>
    </source>
</evidence>
<dbReference type="InterPro" id="IPR032282">
    <property type="entry name" value="HAGH_C"/>
</dbReference>
<evidence type="ECO:0000256" key="6">
    <source>
        <dbReference type="ARBA" id="ARBA00022723"/>
    </source>
</evidence>
<evidence type="ECO:0000256" key="5">
    <source>
        <dbReference type="ARBA" id="ARBA00011917"/>
    </source>
</evidence>
<keyword evidence="7 11" id="KW-0378">Hydrolase</keyword>
<dbReference type="SUPFAM" id="SSF56281">
    <property type="entry name" value="Metallo-hydrolase/oxidoreductase"/>
    <property type="match status" value="1"/>
</dbReference>
<comment type="pathway">
    <text evidence="3">Secondary metabolite metabolism; methylglyoxal degradation; (R)-lactate from methylglyoxal: step 2/2.</text>
</comment>
<evidence type="ECO:0000256" key="8">
    <source>
        <dbReference type="ARBA" id="ARBA00022833"/>
    </source>
</evidence>
<organism evidence="11 12">
    <name type="scientific">Nakaseomyces bracarensis</name>
    <dbReference type="NCBI Taxonomy" id="273131"/>
    <lineage>
        <taxon>Eukaryota</taxon>
        <taxon>Fungi</taxon>
        <taxon>Dikarya</taxon>
        <taxon>Ascomycota</taxon>
        <taxon>Saccharomycotina</taxon>
        <taxon>Saccharomycetes</taxon>
        <taxon>Saccharomycetales</taxon>
        <taxon>Saccharomycetaceae</taxon>
        <taxon>Nakaseomyces</taxon>
    </lineage>
</organism>
<dbReference type="Pfam" id="PF16123">
    <property type="entry name" value="HAGH_C"/>
    <property type="match status" value="1"/>
</dbReference>
<dbReference type="InterPro" id="IPR036866">
    <property type="entry name" value="RibonucZ/Hydroxyglut_hydro"/>
</dbReference>
<dbReference type="PANTHER" id="PTHR11935">
    <property type="entry name" value="BETA LACTAMASE DOMAIN"/>
    <property type="match status" value="1"/>
</dbReference>
<dbReference type="Gene3D" id="3.60.15.10">
    <property type="entry name" value="Ribonuclease Z/Hydroxyacylglutathione hydrolase-like"/>
    <property type="match status" value="1"/>
</dbReference>
<keyword evidence="12" id="KW-1185">Reference proteome</keyword>
<evidence type="ECO:0000256" key="2">
    <source>
        <dbReference type="ARBA" id="ARBA00001947"/>
    </source>
</evidence>
<accession>A0ABR4NPL7</accession>
<evidence type="ECO:0000256" key="4">
    <source>
        <dbReference type="ARBA" id="ARBA00006759"/>
    </source>
</evidence>
<dbReference type="SMART" id="SM00849">
    <property type="entry name" value="Lactamase_B"/>
    <property type="match status" value="1"/>
</dbReference>
<evidence type="ECO:0000313" key="11">
    <source>
        <dbReference type="EMBL" id="KAL3230044.1"/>
    </source>
</evidence>